<comment type="caution">
    <text evidence="1">The sequence shown here is derived from an EMBL/GenBank/DDBJ whole genome shotgun (WGS) entry which is preliminary data.</text>
</comment>
<dbReference type="Proteomes" id="UP000567922">
    <property type="component" value="Unassembled WGS sequence"/>
</dbReference>
<gene>
    <name evidence="1" type="ORF">FHU29_000413</name>
</gene>
<evidence type="ECO:0000313" key="1">
    <source>
        <dbReference type="EMBL" id="MBB3035979.1"/>
    </source>
</evidence>
<dbReference type="EMBL" id="JACHWS010000001">
    <property type="protein sequence ID" value="MBB3035979.1"/>
    <property type="molecule type" value="Genomic_DNA"/>
</dbReference>
<evidence type="ECO:0000313" key="2">
    <source>
        <dbReference type="Proteomes" id="UP000567922"/>
    </source>
</evidence>
<sequence length="77" mass="9284">MTFLILQFVLDFNYAWIVWPSLIFTLSIPRMILNYSDSDEEVYEELKEADAKERKKRLKKAAARIQELERRNSRTDE</sequence>
<name>A0A839RI71_9ACTN</name>
<accession>A0A839RI71</accession>
<reference evidence="1 2" key="1">
    <citation type="submission" date="2020-08" db="EMBL/GenBank/DDBJ databases">
        <title>Sequencing the genomes of 1000 actinobacteria strains.</title>
        <authorList>
            <person name="Klenk H.-P."/>
        </authorList>
    </citation>
    <scope>NUCLEOTIDE SEQUENCE [LARGE SCALE GENOMIC DNA]</scope>
    <source>
        <strain evidence="1 2">DSM 45258</strain>
    </source>
</reference>
<keyword evidence="2" id="KW-1185">Reference proteome</keyword>
<organism evidence="1 2">
    <name type="scientific">Hoyosella altamirensis</name>
    <dbReference type="NCBI Taxonomy" id="616997"/>
    <lineage>
        <taxon>Bacteria</taxon>
        <taxon>Bacillati</taxon>
        <taxon>Actinomycetota</taxon>
        <taxon>Actinomycetes</taxon>
        <taxon>Mycobacteriales</taxon>
        <taxon>Hoyosellaceae</taxon>
        <taxon>Hoyosella</taxon>
    </lineage>
</organism>
<proteinExistence type="predicted"/>
<protein>
    <submittedName>
        <fullName evidence="1">Putative membrane protein</fullName>
    </submittedName>
</protein>
<dbReference type="AlphaFoldDB" id="A0A839RI71"/>